<feature type="transmembrane region" description="Helical" evidence="2">
    <location>
        <begin position="163"/>
        <end position="183"/>
    </location>
</feature>
<keyword evidence="2" id="KW-0812">Transmembrane</keyword>
<dbReference type="Pfam" id="PF01554">
    <property type="entry name" value="MatE"/>
    <property type="match status" value="1"/>
</dbReference>
<organism evidence="3 4">
    <name type="scientific">Streblomastix strix</name>
    <dbReference type="NCBI Taxonomy" id="222440"/>
    <lineage>
        <taxon>Eukaryota</taxon>
        <taxon>Metamonada</taxon>
        <taxon>Preaxostyla</taxon>
        <taxon>Oxymonadida</taxon>
        <taxon>Streblomastigidae</taxon>
        <taxon>Streblomastix</taxon>
    </lineage>
</organism>
<dbReference type="OrthoDB" id="10654115at2759"/>
<dbReference type="GO" id="GO:0042910">
    <property type="term" value="F:xenobiotic transmembrane transporter activity"/>
    <property type="evidence" value="ECO:0007669"/>
    <property type="project" value="InterPro"/>
</dbReference>
<reference evidence="3 4" key="1">
    <citation type="submission" date="2019-03" db="EMBL/GenBank/DDBJ databases">
        <title>Single cell metagenomics reveals metabolic interactions within the superorganism composed of flagellate Streblomastix strix and complex community of Bacteroidetes bacteria on its surface.</title>
        <authorList>
            <person name="Treitli S.C."/>
            <person name="Kolisko M."/>
            <person name="Husnik F."/>
            <person name="Keeling P."/>
            <person name="Hampl V."/>
        </authorList>
    </citation>
    <scope>NUCLEOTIDE SEQUENCE [LARGE SCALE GENOMIC DNA]</scope>
    <source>
        <strain evidence="3">ST1C</strain>
    </source>
</reference>
<evidence type="ECO:0000256" key="2">
    <source>
        <dbReference type="SAM" id="Phobius"/>
    </source>
</evidence>
<dbReference type="GO" id="GO:0016020">
    <property type="term" value="C:membrane"/>
    <property type="evidence" value="ECO:0007669"/>
    <property type="project" value="InterPro"/>
</dbReference>
<feature type="transmembrane region" description="Helical" evidence="2">
    <location>
        <begin position="420"/>
        <end position="443"/>
    </location>
</feature>
<feature type="transmembrane region" description="Helical" evidence="2">
    <location>
        <begin position="195"/>
        <end position="220"/>
    </location>
</feature>
<comment type="similarity">
    <text evidence="1">Belongs to the multi antimicrobial extrusion (MATE) (TC 2.A.66.1) family.</text>
</comment>
<gene>
    <name evidence="3" type="ORF">EZS28_004069</name>
</gene>
<feature type="transmembrane region" description="Helical" evidence="2">
    <location>
        <begin position="64"/>
        <end position="85"/>
    </location>
</feature>
<sequence length="486" mass="54417">MQKCSKKVWKVINLENRNGRLEMAVASFEYALLIVVNMIVGIYLDSYMGRRESSYFGMKFTIDMLIMFFDSFITTFSTTTVGHALGGSGIQKARKVLLFECAFAILFGFLLSIIFIPIRVPVLRLFGMDESRIVESKYYYIIEFCLCPISVLYATINSAFSAFWWFGTMFILQLAYSAIQLGSMEIFVVWKNMGITGVALTTAVPVISVEVGVAIIFLFASSVIGSIERMMVNSLALRAPSPSATLGQSQQIALSVVSDITSIPSMIAGIVGTICIAITSGSLGIKPDEAEKDNKKKDQRRKLSINTENAQNNYFENEEEENIISDYINDEEYLMKKKKNKNAVQMYIFVIAMCLLVALIFTIITLIAGFGKFVSRFVTKEDYDAIYKLVQPLYPLAILEIFLQSINGACKASTISNQSFFFYCMSEVIGAMLLFPVALIGFYTKFGSSKLPECFFLLLGNELRFLVLVVMNGGLLIRTSLQKLRR</sequence>
<feature type="transmembrane region" description="Helical" evidence="2">
    <location>
        <begin position="21"/>
        <end position="44"/>
    </location>
</feature>
<feature type="transmembrane region" description="Helical" evidence="2">
    <location>
        <begin position="463"/>
        <end position="481"/>
    </location>
</feature>
<evidence type="ECO:0000313" key="4">
    <source>
        <dbReference type="Proteomes" id="UP000324800"/>
    </source>
</evidence>
<evidence type="ECO:0000256" key="1">
    <source>
        <dbReference type="ARBA" id="ARBA00010199"/>
    </source>
</evidence>
<comment type="caution">
    <text evidence="3">The sequence shown here is derived from an EMBL/GenBank/DDBJ whole genome shotgun (WGS) entry which is preliminary data.</text>
</comment>
<proteinExistence type="inferred from homology"/>
<dbReference type="EMBL" id="SNRW01000567">
    <property type="protein sequence ID" value="KAA6400406.1"/>
    <property type="molecule type" value="Genomic_DNA"/>
</dbReference>
<protein>
    <submittedName>
        <fullName evidence="3">Uncharacterized protein</fullName>
    </submittedName>
</protein>
<dbReference type="Proteomes" id="UP000324800">
    <property type="component" value="Unassembled WGS sequence"/>
</dbReference>
<keyword evidence="2" id="KW-1133">Transmembrane helix</keyword>
<dbReference type="AlphaFoldDB" id="A0A5J4X0X3"/>
<dbReference type="InterPro" id="IPR002528">
    <property type="entry name" value="MATE_fam"/>
</dbReference>
<feature type="transmembrane region" description="Helical" evidence="2">
    <location>
        <begin position="389"/>
        <end position="408"/>
    </location>
</feature>
<feature type="transmembrane region" description="Helical" evidence="2">
    <location>
        <begin position="138"/>
        <end position="156"/>
    </location>
</feature>
<feature type="transmembrane region" description="Helical" evidence="2">
    <location>
        <begin position="346"/>
        <end position="369"/>
    </location>
</feature>
<keyword evidence="2" id="KW-0472">Membrane</keyword>
<dbReference type="GO" id="GO:0015297">
    <property type="term" value="F:antiporter activity"/>
    <property type="evidence" value="ECO:0007669"/>
    <property type="project" value="InterPro"/>
</dbReference>
<feature type="transmembrane region" description="Helical" evidence="2">
    <location>
        <begin position="97"/>
        <end position="118"/>
    </location>
</feature>
<name>A0A5J4X0X3_9EUKA</name>
<accession>A0A5J4X0X3</accession>
<evidence type="ECO:0000313" key="3">
    <source>
        <dbReference type="EMBL" id="KAA6400406.1"/>
    </source>
</evidence>